<dbReference type="PANTHER" id="PTHR34153:SF2">
    <property type="entry name" value="SI:CH211-262H13.3-RELATED"/>
    <property type="match status" value="1"/>
</dbReference>
<feature type="domain" description="DUF4806" evidence="1">
    <location>
        <begin position="30"/>
        <end position="101"/>
    </location>
</feature>
<comment type="caution">
    <text evidence="2">The sequence shown here is derived from an EMBL/GenBank/DDBJ whole genome shotgun (WGS) entry which is preliminary data.</text>
</comment>
<sequence>MLKEIGDKVFNMERSSNLTNEEKTEIDDMLPIKNKTDFDELEDYLCLPEKADFFKRLLSQIGGNGYKDNVGRVLKKIFSNEFATNCSWLGQRGNFRLAETKAINIVKEIILKAHFVREKEVEQCCSEWIRHSKQRLKREKATN</sequence>
<proteinExistence type="predicted"/>
<name>A0AA38MN42_9CUCU</name>
<dbReference type="PANTHER" id="PTHR34153">
    <property type="entry name" value="SI:CH211-262H13.3-RELATED-RELATED"/>
    <property type="match status" value="1"/>
</dbReference>
<reference evidence="2" key="1">
    <citation type="journal article" date="2023" name="G3 (Bethesda)">
        <title>Whole genome assemblies of Zophobas morio and Tenebrio molitor.</title>
        <authorList>
            <person name="Kaur S."/>
            <person name="Stinson S.A."/>
            <person name="diCenzo G.C."/>
        </authorList>
    </citation>
    <scope>NUCLEOTIDE SEQUENCE</scope>
    <source>
        <strain evidence="2">QUZm001</strain>
    </source>
</reference>
<keyword evidence="3" id="KW-1185">Reference proteome</keyword>
<evidence type="ECO:0000313" key="3">
    <source>
        <dbReference type="Proteomes" id="UP001168821"/>
    </source>
</evidence>
<dbReference type="EMBL" id="JALNTZ010000002">
    <property type="protein sequence ID" value="KAJ3661522.1"/>
    <property type="molecule type" value="Genomic_DNA"/>
</dbReference>
<gene>
    <name evidence="2" type="ORF">Zmor_005916</name>
</gene>
<organism evidence="2 3">
    <name type="scientific">Zophobas morio</name>
    <dbReference type="NCBI Taxonomy" id="2755281"/>
    <lineage>
        <taxon>Eukaryota</taxon>
        <taxon>Metazoa</taxon>
        <taxon>Ecdysozoa</taxon>
        <taxon>Arthropoda</taxon>
        <taxon>Hexapoda</taxon>
        <taxon>Insecta</taxon>
        <taxon>Pterygota</taxon>
        <taxon>Neoptera</taxon>
        <taxon>Endopterygota</taxon>
        <taxon>Coleoptera</taxon>
        <taxon>Polyphaga</taxon>
        <taxon>Cucujiformia</taxon>
        <taxon>Tenebrionidae</taxon>
        <taxon>Zophobas</taxon>
    </lineage>
</organism>
<evidence type="ECO:0000259" key="1">
    <source>
        <dbReference type="Pfam" id="PF16064"/>
    </source>
</evidence>
<dbReference type="Pfam" id="PF16064">
    <property type="entry name" value="DUF4806"/>
    <property type="match status" value="1"/>
</dbReference>
<dbReference type="Proteomes" id="UP001168821">
    <property type="component" value="Unassembled WGS sequence"/>
</dbReference>
<evidence type="ECO:0000313" key="2">
    <source>
        <dbReference type="EMBL" id="KAJ3661522.1"/>
    </source>
</evidence>
<dbReference type="InterPro" id="IPR032071">
    <property type="entry name" value="DUF4806"/>
</dbReference>
<dbReference type="AlphaFoldDB" id="A0AA38MN42"/>
<accession>A0AA38MN42</accession>
<protein>
    <recommendedName>
        <fullName evidence="1">DUF4806 domain-containing protein</fullName>
    </recommendedName>
</protein>